<evidence type="ECO:0000256" key="5">
    <source>
        <dbReference type="ARBA" id="ARBA00022729"/>
    </source>
</evidence>
<dbReference type="SUPFAM" id="SSF56436">
    <property type="entry name" value="C-type lectin-like"/>
    <property type="match status" value="1"/>
</dbReference>
<evidence type="ECO:0000256" key="8">
    <source>
        <dbReference type="ARBA" id="ARBA00022989"/>
    </source>
</evidence>
<keyword evidence="5" id="KW-0732">Signal</keyword>
<feature type="region of interest" description="Disordered" evidence="12">
    <location>
        <begin position="386"/>
        <end position="411"/>
    </location>
</feature>
<dbReference type="InterPro" id="IPR001304">
    <property type="entry name" value="C-type_lectin-like"/>
</dbReference>
<comment type="subcellular location">
    <subcellularLocation>
        <location evidence="1">Membrane</location>
        <topology evidence="1">Single-pass type I membrane protein</topology>
    </subcellularLocation>
</comment>
<dbReference type="InterPro" id="IPR000152">
    <property type="entry name" value="EGF-type_Asp/Asn_hydroxyl_site"/>
</dbReference>
<dbReference type="Ensembl" id="ENSOMET00000035579.1">
    <property type="protein sequence ID" value="ENSOMEP00000019212.1"/>
    <property type="gene ID" value="ENSOMEG00000021025.1"/>
</dbReference>
<dbReference type="GO" id="GO:0016020">
    <property type="term" value="C:membrane"/>
    <property type="evidence" value="ECO:0007669"/>
    <property type="project" value="UniProtKB-SubCell"/>
</dbReference>
<dbReference type="InterPro" id="IPR018097">
    <property type="entry name" value="EGF_Ca-bd_CS"/>
</dbReference>
<accession>A0A3B3CMY3</accession>
<comment type="caution">
    <text evidence="11">Lacks conserved residue(s) required for the propagation of feature annotation.</text>
</comment>
<keyword evidence="6" id="KW-0430">Lectin</keyword>
<dbReference type="InterPro" id="IPR051505">
    <property type="entry name" value="C-type_lectin_domain"/>
</dbReference>
<dbReference type="SUPFAM" id="SSF57196">
    <property type="entry name" value="EGF/Laminin"/>
    <property type="match status" value="1"/>
</dbReference>
<dbReference type="GO" id="GO:0005509">
    <property type="term" value="F:calcium ion binding"/>
    <property type="evidence" value="ECO:0007669"/>
    <property type="project" value="InterPro"/>
</dbReference>
<keyword evidence="4 13" id="KW-0812">Transmembrane</keyword>
<protein>
    <recommendedName>
        <fullName evidence="18">C-type lectin domain-containing protein</fullName>
    </recommendedName>
</protein>
<evidence type="ECO:0000256" key="11">
    <source>
        <dbReference type="PROSITE-ProRule" id="PRU00076"/>
    </source>
</evidence>
<dbReference type="Proteomes" id="UP000261560">
    <property type="component" value="Unplaced"/>
</dbReference>
<evidence type="ECO:0000256" key="7">
    <source>
        <dbReference type="ARBA" id="ARBA00022737"/>
    </source>
</evidence>
<dbReference type="CDD" id="cd00054">
    <property type="entry name" value="EGF_CA"/>
    <property type="match status" value="1"/>
</dbReference>
<evidence type="ECO:0000256" key="2">
    <source>
        <dbReference type="ARBA" id="ARBA00022536"/>
    </source>
</evidence>
<name>A0A3B3CMY3_ORYME</name>
<feature type="region of interest" description="Disordered" evidence="12">
    <location>
        <begin position="180"/>
        <end position="232"/>
    </location>
</feature>
<evidence type="ECO:0000256" key="1">
    <source>
        <dbReference type="ARBA" id="ARBA00004479"/>
    </source>
</evidence>
<feature type="domain" description="EGF-like" evidence="14">
    <location>
        <begin position="301"/>
        <end position="338"/>
    </location>
</feature>
<dbReference type="SMART" id="SM00034">
    <property type="entry name" value="CLECT"/>
    <property type="match status" value="1"/>
</dbReference>
<evidence type="ECO:0000256" key="6">
    <source>
        <dbReference type="ARBA" id="ARBA00022734"/>
    </source>
</evidence>
<dbReference type="InterPro" id="IPR016187">
    <property type="entry name" value="CTDL_fold"/>
</dbReference>
<proteinExistence type="predicted"/>
<dbReference type="GO" id="GO:0030246">
    <property type="term" value="F:carbohydrate binding"/>
    <property type="evidence" value="ECO:0007669"/>
    <property type="project" value="UniProtKB-KW"/>
</dbReference>
<evidence type="ECO:0008006" key="18">
    <source>
        <dbReference type="Google" id="ProtNLM"/>
    </source>
</evidence>
<dbReference type="OMA" id="GEPTVWR"/>
<keyword evidence="3" id="KW-0597">Phosphoprotein</keyword>
<dbReference type="Gene3D" id="3.10.100.10">
    <property type="entry name" value="Mannose-Binding Protein A, subunit A"/>
    <property type="match status" value="1"/>
</dbReference>
<evidence type="ECO:0000256" key="13">
    <source>
        <dbReference type="SAM" id="Phobius"/>
    </source>
</evidence>
<dbReference type="PaxDb" id="30732-ENSOMEP00000019212"/>
<feature type="transmembrane region" description="Helical" evidence="13">
    <location>
        <begin position="21"/>
        <end position="41"/>
    </location>
</feature>
<dbReference type="InterPro" id="IPR016186">
    <property type="entry name" value="C-type_lectin-like/link_sf"/>
</dbReference>
<dbReference type="GeneTree" id="ENSGT01030000234930"/>
<dbReference type="Gene3D" id="2.10.25.10">
    <property type="entry name" value="Laminin"/>
    <property type="match status" value="1"/>
</dbReference>
<feature type="domain" description="C-type lectin" evidence="15">
    <location>
        <begin position="49"/>
        <end position="178"/>
    </location>
</feature>
<feature type="disulfide bond" evidence="11">
    <location>
        <begin position="305"/>
        <end position="315"/>
    </location>
</feature>
<dbReference type="FunFam" id="2.10.25.10:FF:000038">
    <property type="entry name" value="Fibrillin 2"/>
    <property type="match status" value="1"/>
</dbReference>
<dbReference type="PANTHER" id="PTHR14789">
    <property type="entry name" value="CHONDROLECTIN VARIANT CHODLFDELTAE"/>
    <property type="match status" value="1"/>
</dbReference>
<dbReference type="InterPro" id="IPR000742">
    <property type="entry name" value="EGF"/>
</dbReference>
<dbReference type="AlphaFoldDB" id="A0A3B3CMY3"/>
<keyword evidence="9 13" id="KW-0472">Membrane</keyword>
<dbReference type="Pfam" id="PF00059">
    <property type="entry name" value="Lectin_C"/>
    <property type="match status" value="1"/>
</dbReference>
<evidence type="ECO:0000256" key="3">
    <source>
        <dbReference type="ARBA" id="ARBA00022553"/>
    </source>
</evidence>
<keyword evidence="7" id="KW-0677">Repeat</keyword>
<dbReference type="Pfam" id="PF07645">
    <property type="entry name" value="EGF_CA"/>
    <property type="match status" value="1"/>
</dbReference>
<organism evidence="16 17">
    <name type="scientific">Oryzias melastigma</name>
    <name type="common">Marine medaka</name>
    <dbReference type="NCBI Taxonomy" id="30732"/>
    <lineage>
        <taxon>Eukaryota</taxon>
        <taxon>Metazoa</taxon>
        <taxon>Chordata</taxon>
        <taxon>Craniata</taxon>
        <taxon>Vertebrata</taxon>
        <taxon>Euteleostomi</taxon>
        <taxon>Actinopterygii</taxon>
        <taxon>Neopterygii</taxon>
        <taxon>Teleostei</taxon>
        <taxon>Neoteleostei</taxon>
        <taxon>Acanthomorphata</taxon>
        <taxon>Ovalentaria</taxon>
        <taxon>Atherinomorphae</taxon>
        <taxon>Beloniformes</taxon>
        <taxon>Adrianichthyidae</taxon>
        <taxon>Oryziinae</taxon>
        <taxon>Oryzias</taxon>
    </lineage>
</organism>
<evidence type="ECO:0000259" key="14">
    <source>
        <dbReference type="PROSITE" id="PS50026"/>
    </source>
</evidence>
<dbReference type="GO" id="GO:0030855">
    <property type="term" value="P:epithelial cell differentiation"/>
    <property type="evidence" value="ECO:0007669"/>
    <property type="project" value="UniProtKB-ARBA"/>
</dbReference>
<dbReference type="PROSITE" id="PS01187">
    <property type="entry name" value="EGF_CA"/>
    <property type="match status" value="1"/>
</dbReference>
<evidence type="ECO:0000313" key="16">
    <source>
        <dbReference type="Ensembl" id="ENSOMEP00000019212.1"/>
    </source>
</evidence>
<dbReference type="STRING" id="30732.ENSOMEP00000019212"/>
<sequence>MTVYPYFDRVTSQGAELGEMPFVLFFWWTSVWTLVLVAWLLPEASAAPSSGAQFTLSSFQASFDQAVEACSPGVLASLTNKQDVQRITELLKSSAEKTFWIGLKKNKNDCVTQTHALRGFRWVEDNSQVTQVRRWVKEPKLTCIEARCGALTHEFVRSDVQLGLLSDSCKAKNHFICKQKDRPTGGTPTTTPVTTEPEPTTPQTRPGTIKPSTAALQPSPSPKSESDPCHLPQIPNRSFKMSSLNSLTIQLECWSDITVDLRCHGQPLMWRVLDGSPADFSILCQPCEAGFRKDDLGRCVDIDECGVGAPCQHTCINTPGSYRCVCANGTQADGATCGDADQNNNKLSGLLVPVLVGTAALILLVVVVVVTVKCCMMRRSRKRAKAEAEKMRMRSSNGRDSFATANEKEAR</sequence>
<keyword evidence="2 11" id="KW-0245">EGF-like domain</keyword>
<dbReference type="SMART" id="SM00181">
    <property type="entry name" value="EGF"/>
    <property type="match status" value="1"/>
</dbReference>
<evidence type="ECO:0000256" key="4">
    <source>
        <dbReference type="ARBA" id="ARBA00022692"/>
    </source>
</evidence>
<dbReference type="SMART" id="SM00179">
    <property type="entry name" value="EGF_CA"/>
    <property type="match status" value="1"/>
</dbReference>
<reference evidence="16" key="1">
    <citation type="submission" date="2025-08" db="UniProtKB">
        <authorList>
            <consortium name="Ensembl"/>
        </authorList>
    </citation>
    <scope>IDENTIFICATION</scope>
</reference>
<dbReference type="InterPro" id="IPR049883">
    <property type="entry name" value="NOTCH1_EGF-like"/>
</dbReference>
<evidence type="ECO:0000313" key="17">
    <source>
        <dbReference type="Proteomes" id="UP000261560"/>
    </source>
</evidence>
<evidence type="ECO:0000256" key="9">
    <source>
        <dbReference type="ARBA" id="ARBA00023136"/>
    </source>
</evidence>
<evidence type="ECO:0000256" key="12">
    <source>
        <dbReference type="SAM" id="MobiDB-lite"/>
    </source>
</evidence>
<dbReference type="PROSITE" id="PS00010">
    <property type="entry name" value="ASX_HYDROXYL"/>
    <property type="match status" value="1"/>
</dbReference>
<keyword evidence="8 13" id="KW-1133">Transmembrane helix</keyword>
<feature type="compositionally biased region" description="Low complexity" evidence="12">
    <location>
        <begin position="184"/>
        <end position="208"/>
    </location>
</feature>
<reference evidence="16" key="2">
    <citation type="submission" date="2025-09" db="UniProtKB">
        <authorList>
            <consortium name="Ensembl"/>
        </authorList>
    </citation>
    <scope>IDENTIFICATION</scope>
</reference>
<evidence type="ECO:0000256" key="10">
    <source>
        <dbReference type="ARBA" id="ARBA00023157"/>
    </source>
</evidence>
<keyword evidence="10 11" id="KW-1015">Disulfide bond</keyword>
<dbReference type="InterPro" id="IPR001881">
    <property type="entry name" value="EGF-like_Ca-bd_dom"/>
</dbReference>
<dbReference type="PANTHER" id="PTHR14789:SF8">
    <property type="entry name" value="C-TYPE LECTIN DOMAIN FAMILY 14 MEMBER A PRECURSOR-RELATED"/>
    <property type="match status" value="1"/>
</dbReference>
<evidence type="ECO:0000259" key="15">
    <source>
        <dbReference type="PROSITE" id="PS50041"/>
    </source>
</evidence>
<dbReference type="PROSITE" id="PS50041">
    <property type="entry name" value="C_TYPE_LECTIN_2"/>
    <property type="match status" value="1"/>
</dbReference>
<feature type="transmembrane region" description="Helical" evidence="13">
    <location>
        <begin position="350"/>
        <end position="372"/>
    </location>
</feature>
<keyword evidence="17" id="KW-1185">Reference proteome</keyword>
<dbReference type="PROSITE" id="PS50026">
    <property type="entry name" value="EGF_3"/>
    <property type="match status" value="1"/>
</dbReference>